<evidence type="ECO:0000313" key="2">
    <source>
        <dbReference type="EMBL" id="MCP2345090.1"/>
    </source>
</evidence>
<comment type="caution">
    <text evidence="2">The sequence shown here is derived from an EMBL/GenBank/DDBJ whole genome shotgun (WGS) entry which is preliminary data.</text>
</comment>
<keyword evidence="3" id="KW-1185">Reference proteome</keyword>
<dbReference type="RefSeq" id="WP_253766387.1">
    <property type="nucleotide sequence ID" value="NZ_BAAAVE010000016.1"/>
</dbReference>
<dbReference type="PROSITE" id="PS51318">
    <property type="entry name" value="TAT"/>
    <property type="match status" value="1"/>
</dbReference>
<gene>
    <name evidence="2" type="ORF">HD595_001212</name>
</gene>
<evidence type="ECO:0000256" key="1">
    <source>
        <dbReference type="SAM" id="SignalP"/>
    </source>
</evidence>
<dbReference type="EMBL" id="JAMZEC010000001">
    <property type="protein sequence ID" value="MCP2345090.1"/>
    <property type="molecule type" value="Genomic_DNA"/>
</dbReference>
<protein>
    <submittedName>
        <fullName evidence="2">Uncharacterized protein</fullName>
    </submittedName>
</protein>
<feature type="signal peptide" evidence="1">
    <location>
        <begin position="1"/>
        <end position="32"/>
    </location>
</feature>
<keyword evidence="1" id="KW-0732">Signal</keyword>
<sequence length="111" mass="11484">MRTRRVMMLAGPALLGALALGPAAASPASASAGTAKAPVVQAATTVNTVAVKPPGKKRYNKGYSKGFSDGRFDCKGGQPFDLTFTGSDPFSMGYRNGYISGFHSCTPPKKP</sequence>
<evidence type="ECO:0000313" key="3">
    <source>
        <dbReference type="Proteomes" id="UP001320766"/>
    </source>
</evidence>
<proteinExistence type="predicted"/>
<reference evidence="2 3" key="1">
    <citation type="submission" date="2022-06" db="EMBL/GenBank/DDBJ databases">
        <title>Sequencing the genomes of 1000 actinobacteria strains.</title>
        <authorList>
            <person name="Klenk H.-P."/>
        </authorList>
    </citation>
    <scope>NUCLEOTIDE SEQUENCE [LARGE SCALE GENOMIC DNA]</scope>
    <source>
        <strain evidence="2 3">DSM 44170</strain>
    </source>
</reference>
<organism evidence="2 3">
    <name type="scientific">Nonomuraea roseoviolacea subsp. carminata</name>
    <dbReference type="NCBI Taxonomy" id="160689"/>
    <lineage>
        <taxon>Bacteria</taxon>
        <taxon>Bacillati</taxon>
        <taxon>Actinomycetota</taxon>
        <taxon>Actinomycetes</taxon>
        <taxon>Streptosporangiales</taxon>
        <taxon>Streptosporangiaceae</taxon>
        <taxon>Nonomuraea</taxon>
    </lineage>
</organism>
<accession>A0ABT1JTK5</accession>
<name>A0ABT1JTK5_9ACTN</name>
<dbReference type="Proteomes" id="UP001320766">
    <property type="component" value="Unassembled WGS sequence"/>
</dbReference>
<feature type="chain" id="PRO_5046153307" evidence="1">
    <location>
        <begin position="33"/>
        <end position="111"/>
    </location>
</feature>
<dbReference type="InterPro" id="IPR006311">
    <property type="entry name" value="TAT_signal"/>
</dbReference>